<proteinExistence type="predicted"/>
<evidence type="ECO:0000313" key="4">
    <source>
        <dbReference type="Proteomes" id="UP000276526"/>
    </source>
</evidence>
<evidence type="ECO:0000313" key="2">
    <source>
        <dbReference type="EMBL" id="RRO87368.1"/>
    </source>
</evidence>
<dbReference type="AlphaFoldDB" id="A0A3R8PDH3"/>
<dbReference type="EMBL" id="PQNK01000003">
    <property type="protein sequence ID" value="RRO87368.1"/>
    <property type="molecule type" value="Genomic_DNA"/>
</dbReference>
<feature type="transmembrane region" description="Helical" evidence="1">
    <location>
        <begin position="6"/>
        <end position="23"/>
    </location>
</feature>
<keyword evidence="5" id="KW-1185">Reference proteome</keyword>
<dbReference type="Proteomes" id="UP000276526">
    <property type="component" value="Unassembled WGS sequence"/>
</dbReference>
<feature type="transmembrane region" description="Helical" evidence="1">
    <location>
        <begin position="59"/>
        <end position="76"/>
    </location>
</feature>
<dbReference type="EMBL" id="PQNQ01000001">
    <property type="protein sequence ID" value="RRQ05731.1"/>
    <property type="molecule type" value="Genomic_DNA"/>
</dbReference>
<keyword evidence="1" id="KW-0812">Transmembrane</keyword>
<dbReference type="GeneID" id="60809443"/>
<reference evidence="4 5" key="1">
    <citation type="submission" date="2018-01" db="EMBL/GenBank/DDBJ databases">
        <title>Twenty Corynebacterium bovis Genomes.</title>
        <authorList>
            <person name="Gulvik C.A."/>
        </authorList>
    </citation>
    <scope>NUCLEOTIDE SEQUENCE [LARGE SCALE GENOMIC DNA]</scope>
    <source>
        <strain evidence="3 5">16-2004</strain>
        <strain evidence="2 4">F6900</strain>
    </source>
</reference>
<name>A0A3R8PDH3_9CORY</name>
<dbReference type="Proteomes" id="UP000278422">
    <property type="component" value="Unassembled WGS sequence"/>
</dbReference>
<keyword evidence="1" id="KW-1133">Transmembrane helix</keyword>
<accession>A0A3R8PDH3</accession>
<feature type="transmembrane region" description="Helical" evidence="1">
    <location>
        <begin position="30"/>
        <end position="53"/>
    </location>
</feature>
<keyword evidence="1" id="KW-0472">Membrane</keyword>
<evidence type="ECO:0000256" key="1">
    <source>
        <dbReference type="SAM" id="Phobius"/>
    </source>
</evidence>
<evidence type="ECO:0000313" key="5">
    <source>
        <dbReference type="Proteomes" id="UP000278422"/>
    </source>
</evidence>
<comment type="caution">
    <text evidence="2">The sequence shown here is derived from an EMBL/GenBank/DDBJ whole genome shotgun (WGS) entry which is preliminary data.</text>
</comment>
<protein>
    <submittedName>
        <fullName evidence="2">Uncharacterized protein</fullName>
    </submittedName>
</protein>
<organism evidence="2 4">
    <name type="scientific">Corynebacterium bovis</name>
    <dbReference type="NCBI Taxonomy" id="36808"/>
    <lineage>
        <taxon>Bacteria</taxon>
        <taxon>Bacillati</taxon>
        <taxon>Actinomycetota</taxon>
        <taxon>Actinomycetes</taxon>
        <taxon>Mycobacteriales</taxon>
        <taxon>Corynebacteriaceae</taxon>
        <taxon>Corynebacterium</taxon>
    </lineage>
</organism>
<gene>
    <name evidence="3" type="ORF">CXF42_01035</name>
    <name evidence="2" type="ORF">CXF48_02175</name>
</gene>
<sequence>MFKTTVIAVIVAVLAAIGAYALWSRSRAASVALGFVCLVASAVAVLTAFIGAVAVAFKILPIILLILGIVIVWKAFSGRSSRQ</sequence>
<evidence type="ECO:0000313" key="3">
    <source>
        <dbReference type="EMBL" id="RRQ05731.1"/>
    </source>
</evidence>
<dbReference type="RefSeq" id="WP_010268334.1">
    <property type="nucleotide sequence ID" value="NZ_CP066067.1"/>
</dbReference>